<reference evidence="2" key="1">
    <citation type="journal article" date="2023" name="bioRxiv">
        <title>Scaffold-level genome assemblies of two parasitoid biocontrol wasps reveal the parthenogenesis mechanism and an associated novel virus.</title>
        <authorList>
            <person name="Inwood S."/>
            <person name="Skelly J."/>
            <person name="Guhlin J."/>
            <person name="Harrop T."/>
            <person name="Goldson S."/>
            <person name="Dearden P."/>
        </authorList>
    </citation>
    <scope>NUCLEOTIDE SEQUENCE</scope>
    <source>
        <strain evidence="2">Irish</strain>
        <tissue evidence="2">Whole body</tissue>
    </source>
</reference>
<comment type="caution">
    <text evidence="2">The sequence shown here is derived from an EMBL/GenBank/DDBJ whole genome shotgun (WGS) entry which is preliminary data.</text>
</comment>
<sequence length="138" mass="15839">MKLLLHLMIITLSTIYCCLCLANMPTGKIFLLSLPEEERTEFLRFALGDSYFSQVTSKLSRNHDLPFPSALGIEEQLLDKFQKLNTPENFTTNLYVWVTERYNMDQMSLQNLILRRMVCLSNGTCINISDVGSLCCPF</sequence>
<dbReference type="AlphaFoldDB" id="A0AA39C7M0"/>
<feature type="chain" id="PRO_5041403758" evidence="1">
    <location>
        <begin position="21"/>
        <end position="138"/>
    </location>
</feature>
<protein>
    <submittedName>
        <fullName evidence="2">Uncharacterized protein</fullName>
    </submittedName>
</protein>
<gene>
    <name evidence="2" type="ORF">PV328_010294</name>
</gene>
<evidence type="ECO:0000313" key="3">
    <source>
        <dbReference type="Proteomes" id="UP001168990"/>
    </source>
</evidence>
<feature type="signal peptide" evidence="1">
    <location>
        <begin position="1"/>
        <end position="20"/>
    </location>
</feature>
<organism evidence="2 3">
    <name type="scientific">Microctonus aethiopoides</name>
    <dbReference type="NCBI Taxonomy" id="144406"/>
    <lineage>
        <taxon>Eukaryota</taxon>
        <taxon>Metazoa</taxon>
        <taxon>Ecdysozoa</taxon>
        <taxon>Arthropoda</taxon>
        <taxon>Hexapoda</taxon>
        <taxon>Insecta</taxon>
        <taxon>Pterygota</taxon>
        <taxon>Neoptera</taxon>
        <taxon>Endopterygota</taxon>
        <taxon>Hymenoptera</taxon>
        <taxon>Apocrita</taxon>
        <taxon>Ichneumonoidea</taxon>
        <taxon>Braconidae</taxon>
        <taxon>Euphorinae</taxon>
        <taxon>Microctonus</taxon>
    </lineage>
</organism>
<keyword evidence="3" id="KW-1185">Reference proteome</keyword>
<proteinExistence type="predicted"/>
<dbReference type="Proteomes" id="UP001168990">
    <property type="component" value="Unassembled WGS sequence"/>
</dbReference>
<reference evidence="2" key="2">
    <citation type="submission" date="2023-03" db="EMBL/GenBank/DDBJ databases">
        <authorList>
            <person name="Inwood S.N."/>
            <person name="Skelly J.G."/>
            <person name="Guhlin J."/>
            <person name="Harrop T.W.R."/>
            <person name="Goldson S.G."/>
            <person name="Dearden P.K."/>
        </authorList>
    </citation>
    <scope>NUCLEOTIDE SEQUENCE</scope>
    <source>
        <strain evidence="2">Irish</strain>
        <tissue evidence="2">Whole body</tissue>
    </source>
</reference>
<accession>A0AA39C7M0</accession>
<evidence type="ECO:0000313" key="2">
    <source>
        <dbReference type="EMBL" id="KAK0159416.1"/>
    </source>
</evidence>
<keyword evidence="1" id="KW-0732">Signal</keyword>
<evidence type="ECO:0000256" key="1">
    <source>
        <dbReference type="SAM" id="SignalP"/>
    </source>
</evidence>
<name>A0AA39C7M0_9HYME</name>
<dbReference type="EMBL" id="JAQQBS010001424">
    <property type="protein sequence ID" value="KAK0159416.1"/>
    <property type="molecule type" value="Genomic_DNA"/>
</dbReference>